<comment type="similarity">
    <text evidence="2">Belongs to the EamA transporter family.</text>
</comment>
<dbReference type="Pfam" id="PF00892">
    <property type="entry name" value="EamA"/>
    <property type="match status" value="1"/>
</dbReference>
<dbReference type="SUPFAM" id="SSF103481">
    <property type="entry name" value="Multidrug resistance efflux transporter EmrE"/>
    <property type="match status" value="1"/>
</dbReference>
<protein>
    <recommendedName>
        <fullName evidence="7">EamA domain-containing protein</fullName>
    </recommendedName>
</protein>
<feature type="transmembrane region" description="Helical" evidence="6">
    <location>
        <begin position="180"/>
        <end position="197"/>
    </location>
</feature>
<evidence type="ECO:0000313" key="8">
    <source>
        <dbReference type="EMBL" id="EGA68196.1"/>
    </source>
</evidence>
<dbReference type="InterPro" id="IPR037185">
    <property type="entry name" value="EmrE-like"/>
</dbReference>
<evidence type="ECO:0000259" key="7">
    <source>
        <dbReference type="Pfam" id="PF00892"/>
    </source>
</evidence>
<keyword evidence="5 6" id="KW-0472">Membrane</keyword>
<dbReference type="InterPro" id="IPR050638">
    <property type="entry name" value="AA-Vitamin_Transporters"/>
</dbReference>
<evidence type="ECO:0000256" key="6">
    <source>
        <dbReference type="SAM" id="Phobius"/>
    </source>
</evidence>
<evidence type="ECO:0000256" key="3">
    <source>
        <dbReference type="ARBA" id="ARBA00022692"/>
    </source>
</evidence>
<keyword evidence="4 6" id="KW-1133">Transmembrane helix</keyword>
<dbReference type="GO" id="GO:0016020">
    <property type="term" value="C:membrane"/>
    <property type="evidence" value="ECO:0007669"/>
    <property type="project" value="UniProtKB-SubCell"/>
</dbReference>
<name>E8MD20_PHOS4</name>
<feature type="transmembrane region" description="Helical" evidence="6">
    <location>
        <begin position="36"/>
        <end position="58"/>
    </location>
</feature>
<proteinExistence type="inferred from homology"/>
<evidence type="ECO:0000256" key="5">
    <source>
        <dbReference type="ARBA" id="ARBA00023136"/>
    </source>
</evidence>
<evidence type="ECO:0000256" key="4">
    <source>
        <dbReference type="ARBA" id="ARBA00022989"/>
    </source>
</evidence>
<feature type="domain" description="EamA" evidence="7">
    <location>
        <begin position="152"/>
        <end position="280"/>
    </location>
</feature>
<organism evidence="8 9">
    <name type="scientific">Vibrio sinaloensis DSM 21326</name>
    <dbReference type="NCBI Taxonomy" id="945550"/>
    <lineage>
        <taxon>Bacteria</taxon>
        <taxon>Pseudomonadati</taxon>
        <taxon>Pseudomonadota</taxon>
        <taxon>Gammaproteobacteria</taxon>
        <taxon>Vibrionales</taxon>
        <taxon>Vibrionaceae</taxon>
        <taxon>Vibrio</taxon>
        <taxon>Vibrio oreintalis group</taxon>
    </lineage>
</organism>
<dbReference type="eggNOG" id="COG0697">
    <property type="taxonomic scope" value="Bacteria"/>
</dbReference>
<reference evidence="8 9" key="1">
    <citation type="journal article" date="2012" name="Int. J. Syst. Evol. Microbiol.">
        <title>Vibrio caribbeanicus sp. nov., isolated from the marine sponge Scleritoderma cyanea.</title>
        <authorList>
            <person name="Hoffmann M."/>
            <person name="Monday S.R."/>
            <person name="Allard M.W."/>
            <person name="Strain E.A."/>
            <person name="Whittaker P."/>
            <person name="Naum M."/>
            <person name="McCarthy P.J."/>
            <person name="Lopez J.V."/>
            <person name="Fischer M."/>
            <person name="Brown E.W."/>
        </authorList>
    </citation>
    <scope>NUCLEOTIDE SEQUENCE [LARGE SCALE GENOMIC DNA]</scope>
    <source>
        <strain evidence="9">DSMZ 21326</strain>
    </source>
</reference>
<dbReference type="EMBL" id="AEVT01000117">
    <property type="protein sequence ID" value="EGA68196.1"/>
    <property type="molecule type" value="Genomic_DNA"/>
</dbReference>
<dbReference type="Proteomes" id="UP000006228">
    <property type="component" value="Unassembled WGS sequence"/>
</dbReference>
<evidence type="ECO:0000256" key="1">
    <source>
        <dbReference type="ARBA" id="ARBA00004141"/>
    </source>
</evidence>
<dbReference type="OrthoDB" id="9809509at2"/>
<gene>
    <name evidence="8" type="ORF">VISI1226_15686</name>
</gene>
<feature type="transmembrane region" description="Helical" evidence="6">
    <location>
        <begin position="209"/>
        <end position="230"/>
    </location>
</feature>
<dbReference type="InterPro" id="IPR000620">
    <property type="entry name" value="EamA_dom"/>
</dbReference>
<dbReference type="RefSeq" id="WP_008081334.1">
    <property type="nucleotide sequence ID" value="NZ_AEVT01000117.1"/>
</dbReference>
<evidence type="ECO:0000313" key="9">
    <source>
        <dbReference type="Proteomes" id="UP000006228"/>
    </source>
</evidence>
<comment type="subcellular location">
    <subcellularLocation>
        <location evidence="1">Membrane</location>
        <topology evidence="1">Multi-pass membrane protein</topology>
    </subcellularLocation>
</comment>
<keyword evidence="3 6" id="KW-0812">Transmembrane</keyword>
<accession>E8MD20</accession>
<dbReference type="GeneID" id="95571432"/>
<dbReference type="AlphaFoldDB" id="E8MD20"/>
<evidence type="ECO:0000256" key="2">
    <source>
        <dbReference type="ARBA" id="ARBA00007362"/>
    </source>
</evidence>
<comment type="caution">
    <text evidence="8">The sequence shown here is derived from an EMBL/GenBank/DDBJ whole genome shotgun (WGS) entry which is preliminary data.</text>
</comment>
<feature type="transmembrane region" description="Helical" evidence="6">
    <location>
        <begin position="265"/>
        <end position="281"/>
    </location>
</feature>
<feature type="transmembrane region" description="Helical" evidence="6">
    <location>
        <begin position="125"/>
        <end position="144"/>
    </location>
</feature>
<sequence>MMKLDSLAPVLFLIMWSSGAVIVKLGLQFSSEWSFLAMRATLSLVCVIALCLIAKRYFKQVFATPNRAQLTRVLTVGLLLQVLYLTFYILAIASGMSPGLVTLVLGIQPLITPMICKQPIGANKCALLGLGFAGLFVAIFGAQSVDNIEWHGILFSVLALLSLTMGTIKQAKVNLPSLQAMMYQCLLASAVFILVSINVDGHVNWQPELLFSVGWMSLVVSVGALLLLMYMVKRESSDKVSVLFYAIPMVTYLFDHLLFGTTLSFTTLVGMVMVAICVLLYRRQPTTNSEAENSSVLPQNNR</sequence>
<feature type="transmembrane region" description="Helical" evidence="6">
    <location>
        <begin position="150"/>
        <end position="168"/>
    </location>
</feature>
<dbReference type="PANTHER" id="PTHR32322:SF2">
    <property type="entry name" value="EAMA DOMAIN-CONTAINING PROTEIN"/>
    <property type="match status" value="1"/>
</dbReference>
<feature type="transmembrane region" description="Helical" evidence="6">
    <location>
        <begin position="70"/>
        <end position="93"/>
    </location>
</feature>
<dbReference type="PANTHER" id="PTHR32322">
    <property type="entry name" value="INNER MEMBRANE TRANSPORTER"/>
    <property type="match status" value="1"/>
</dbReference>